<evidence type="ECO:0000313" key="3">
    <source>
        <dbReference type="EMBL" id="QDH24566.1"/>
    </source>
</evidence>
<dbReference type="Gene3D" id="3.10.310.10">
    <property type="entry name" value="Diaminopimelate Epimerase, Chain A, domain 1"/>
    <property type="match status" value="2"/>
</dbReference>
<comment type="similarity">
    <text evidence="1">Belongs to the proline racemase family.</text>
</comment>
<dbReference type="SFLD" id="SFLDS00028">
    <property type="entry name" value="Proline_Racemase"/>
    <property type="match status" value="1"/>
</dbReference>
<dbReference type="RefSeq" id="WP_141492409.1">
    <property type="nucleotide sequence ID" value="NZ_CP032485.1"/>
</dbReference>
<sequence length="357" mass="37776">MKLKVVDAHSSGAPCRIVTGGLEDLGIVGKTMLDKKIYIEQNHDWLRTSLLQEPRGFPAVNADLVLPPCDPTADVGLVIINQRPVYPVMSGGNILCYVASILMAGVVPIDESKPITTVRVDTPAGIVTAHATCKNGKVLQVSVENVPSYATHLDTKITVEGLGELVVDVAYGGMFYLIVSADQLGLSLVPDNAAKICEIGEKIRASAVGQIKVDNPARKGMSVVDAVMIYDKPHDSKNHGRSAVVMPMLPGAPTFASGCNALIDRCPCGTGTSAQVAALVAKGALKIGEAFNQESIIDEVYTARPVREVEVNGHQGIVPELIGTAHIIAESIIHISEDDPLRHGFKVGDMWPGAIPA</sequence>
<dbReference type="PANTHER" id="PTHR33442">
    <property type="entry name" value="TRANS-3-HYDROXY-L-PROLINE DEHYDRATASE"/>
    <property type="match status" value="1"/>
</dbReference>
<dbReference type="InterPro" id="IPR008794">
    <property type="entry name" value="Pro_racemase_fam"/>
</dbReference>
<feature type="active site" description="Proton donor" evidence="2">
    <location>
        <position position="268"/>
    </location>
</feature>
<name>A0A4Y6V7P7_9PROT</name>
<organism evidence="3 4">
    <name type="scientific">Neokomagataea tanensis</name>
    <dbReference type="NCBI Taxonomy" id="661191"/>
    <lineage>
        <taxon>Bacteria</taxon>
        <taxon>Pseudomonadati</taxon>
        <taxon>Pseudomonadota</taxon>
        <taxon>Alphaproteobacteria</taxon>
        <taxon>Acetobacterales</taxon>
        <taxon>Acetobacteraceae</taxon>
        <taxon>Neokomagataea</taxon>
    </lineage>
</organism>
<dbReference type="Pfam" id="PF05544">
    <property type="entry name" value="Pro_racemase"/>
    <property type="match status" value="1"/>
</dbReference>
<dbReference type="PIRSF" id="PIRSF029792">
    <property type="entry name" value="Pro_racemase"/>
    <property type="match status" value="1"/>
</dbReference>
<dbReference type="PANTHER" id="PTHR33442:SF1">
    <property type="entry name" value="TRANS-3-HYDROXY-L-PROLINE DEHYDRATASE"/>
    <property type="match status" value="1"/>
</dbReference>
<accession>A0A4Y6V7P7</accession>
<evidence type="ECO:0000256" key="1">
    <source>
        <dbReference type="ARBA" id="ARBA00007529"/>
    </source>
</evidence>
<evidence type="ECO:0000256" key="2">
    <source>
        <dbReference type="PIRSR" id="PIRSR029792-1"/>
    </source>
</evidence>
<dbReference type="OrthoDB" id="181267at2"/>
<evidence type="ECO:0000313" key="4">
    <source>
        <dbReference type="Proteomes" id="UP000317214"/>
    </source>
</evidence>
<dbReference type="Proteomes" id="UP000317214">
    <property type="component" value="Chromosome"/>
</dbReference>
<gene>
    <name evidence="3" type="ORF">D5366_04165</name>
</gene>
<reference evidence="3 4" key="1">
    <citation type="submission" date="2018-09" db="EMBL/GenBank/DDBJ databases">
        <title>The complete genome sequence of Neokomagataea tanensis NBRC 106556(T).</title>
        <authorList>
            <person name="Chua K.-O."/>
            <person name="See-Too W.-S."/>
            <person name="Hong K.-W."/>
            <person name="Yin W.-F."/>
            <person name="Chan K.-G."/>
        </authorList>
    </citation>
    <scope>NUCLEOTIDE SEQUENCE [LARGE SCALE GENOMIC DNA]</scope>
    <source>
        <strain evidence="4">AH13 \ NBRC 106556</strain>
    </source>
</reference>
<proteinExistence type="inferred from homology"/>
<dbReference type="AlphaFoldDB" id="A0A4Y6V7P7"/>
<feature type="active site" description="Proton acceptor" evidence="2">
    <location>
        <position position="90"/>
    </location>
</feature>
<dbReference type="EMBL" id="CP032485">
    <property type="protein sequence ID" value="QDH24566.1"/>
    <property type="molecule type" value="Genomic_DNA"/>
</dbReference>
<keyword evidence="4" id="KW-1185">Reference proteome</keyword>
<dbReference type="SUPFAM" id="SSF54506">
    <property type="entry name" value="Diaminopimelate epimerase-like"/>
    <property type="match status" value="1"/>
</dbReference>
<protein>
    <recommendedName>
        <fullName evidence="5">Proline racemase</fullName>
    </recommendedName>
</protein>
<evidence type="ECO:0008006" key="5">
    <source>
        <dbReference type="Google" id="ProtNLM"/>
    </source>
</evidence>
<dbReference type="KEGG" id="ntn:D5366_04165"/>